<feature type="region of interest" description="Disordered" evidence="1">
    <location>
        <begin position="416"/>
        <end position="451"/>
    </location>
</feature>
<dbReference type="EMBL" id="JAPDFR010000006">
    <property type="protein sequence ID" value="KAK0385941.1"/>
    <property type="molecule type" value="Genomic_DNA"/>
</dbReference>
<sequence length="451" mass="50134">MDVASIIKDVVPESKGRNVRVLSQNGANVGPGSGGLYRDANFLSRNFQRASPKLYITAEEEDFDELAVQEWRDEGFDVEYFSLESYPAEDGAYIRKLRDLSLQEYGPCEKFGIIAFGDAAALCLEHYHVLDNNPMFKMGLLVAYYPTSIPDPKGKFPSSIEVLVHLTTGEEINVTRRTQMVGIQGKRRTTREKVEAGIGVGGSLQLAYPTYTYDAAEPGFAEHDMEEYNRVAAELAWSRSLAAARRAFGNHVEAEMLLETNTHSKFISPDHSESVNAYTTHKTPHVTNIPTLTGGTGAEELKTFYTEYFQHPPSLRVTLISRTIGSDRVVDELYVRFKHTRSAPWILPGVPPTNKRVELLMVSIVALRGGKLFHEHVYWDQASVLVQIGLLDPKLVPEGSGMKRLPVVGREAARRMAKGADTDVGEADNELIRSSESDVEGGEEEHLTTQK</sequence>
<protein>
    <recommendedName>
        <fullName evidence="4">Dienelactone hydrolase</fullName>
    </recommendedName>
</protein>
<dbReference type="InterPro" id="IPR009959">
    <property type="entry name" value="Cyclase_SnoaL-like"/>
</dbReference>
<dbReference type="InterPro" id="IPR032710">
    <property type="entry name" value="NTF2-like_dom_sf"/>
</dbReference>
<comment type="caution">
    <text evidence="2">The sequence shown here is derived from an EMBL/GenBank/DDBJ whole genome shotgun (WGS) entry which is preliminary data.</text>
</comment>
<gene>
    <name evidence="2" type="ORF">NLU13_7116</name>
</gene>
<dbReference type="GO" id="GO:0030638">
    <property type="term" value="P:polyketide metabolic process"/>
    <property type="evidence" value="ECO:0007669"/>
    <property type="project" value="InterPro"/>
</dbReference>
<dbReference type="PANTHER" id="PTHR38436">
    <property type="entry name" value="POLYKETIDE CYCLASE SNOAL-LIKE DOMAIN"/>
    <property type="match status" value="1"/>
</dbReference>
<dbReference type="AlphaFoldDB" id="A0AA39GF08"/>
<evidence type="ECO:0000313" key="2">
    <source>
        <dbReference type="EMBL" id="KAK0385941.1"/>
    </source>
</evidence>
<evidence type="ECO:0008006" key="4">
    <source>
        <dbReference type="Google" id="ProtNLM"/>
    </source>
</evidence>
<evidence type="ECO:0000313" key="3">
    <source>
        <dbReference type="Proteomes" id="UP001175261"/>
    </source>
</evidence>
<dbReference type="PANTHER" id="PTHR38436:SF3">
    <property type="entry name" value="CARBOXYMETHYLENEBUTENOLIDASE-RELATED"/>
    <property type="match status" value="1"/>
</dbReference>
<dbReference type="SUPFAM" id="SSF54427">
    <property type="entry name" value="NTF2-like"/>
    <property type="match status" value="1"/>
</dbReference>
<proteinExistence type="predicted"/>
<accession>A0AA39GF08</accession>
<keyword evidence="3" id="KW-1185">Reference proteome</keyword>
<organism evidence="2 3">
    <name type="scientific">Sarocladium strictum</name>
    <name type="common">Black bundle disease fungus</name>
    <name type="synonym">Acremonium strictum</name>
    <dbReference type="NCBI Taxonomy" id="5046"/>
    <lineage>
        <taxon>Eukaryota</taxon>
        <taxon>Fungi</taxon>
        <taxon>Dikarya</taxon>
        <taxon>Ascomycota</taxon>
        <taxon>Pezizomycotina</taxon>
        <taxon>Sordariomycetes</taxon>
        <taxon>Hypocreomycetidae</taxon>
        <taxon>Hypocreales</taxon>
        <taxon>Sarocladiaceae</taxon>
        <taxon>Sarocladium</taxon>
    </lineage>
</organism>
<dbReference type="Gene3D" id="3.10.450.50">
    <property type="match status" value="1"/>
</dbReference>
<evidence type="ECO:0000256" key="1">
    <source>
        <dbReference type="SAM" id="MobiDB-lite"/>
    </source>
</evidence>
<reference evidence="2" key="1">
    <citation type="submission" date="2022-10" db="EMBL/GenBank/DDBJ databases">
        <title>Determination and structural analysis of whole genome sequence of Sarocladium strictum F4-1.</title>
        <authorList>
            <person name="Hu L."/>
            <person name="Jiang Y."/>
        </authorList>
    </citation>
    <scope>NUCLEOTIDE SEQUENCE</scope>
    <source>
        <strain evidence="2">F4-1</strain>
    </source>
</reference>
<dbReference type="Proteomes" id="UP001175261">
    <property type="component" value="Unassembled WGS sequence"/>
</dbReference>
<name>A0AA39GF08_SARSR</name>